<name>A0ABW6S2N7_9NOCA</name>
<evidence type="ECO:0000313" key="3">
    <source>
        <dbReference type="EMBL" id="MFF3569873.1"/>
    </source>
</evidence>
<dbReference type="EMBL" id="JBIAQY010000006">
    <property type="protein sequence ID" value="MFF3569873.1"/>
    <property type="molecule type" value="Genomic_DNA"/>
</dbReference>
<accession>A0ABW6S2N7</accession>
<dbReference type="InterPro" id="IPR023393">
    <property type="entry name" value="START-like_dom_sf"/>
</dbReference>
<dbReference type="Proteomes" id="UP001601992">
    <property type="component" value="Unassembled WGS sequence"/>
</dbReference>
<feature type="domain" description="Activator of Hsp90 ATPase homologue 1/2-like C-terminal" evidence="2">
    <location>
        <begin position="33"/>
        <end position="138"/>
    </location>
</feature>
<dbReference type="Gene3D" id="3.30.530.20">
    <property type="match status" value="1"/>
</dbReference>
<evidence type="ECO:0000256" key="1">
    <source>
        <dbReference type="ARBA" id="ARBA00006817"/>
    </source>
</evidence>
<dbReference type="SUPFAM" id="SSF55961">
    <property type="entry name" value="Bet v1-like"/>
    <property type="match status" value="1"/>
</dbReference>
<comment type="caution">
    <text evidence="3">The sequence shown here is derived from an EMBL/GenBank/DDBJ whole genome shotgun (WGS) entry which is preliminary data.</text>
</comment>
<keyword evidence="4" id="KW-1185">Reference proteome</keyword>
<evidence type="ECO:0000313" key="4">
    <source>
        <dbReference type="Proteomes" id="UP001601992"/>
    </source>
</evidence>
<dbReference type="RefSeq" id="WP_387404436.1">
    <property type="nucleotide sequence ID" value="NZ_JBIAQY010000006.1"/>
</dbReference>
<protein>
    <submittedName>
        <fullName evidence="3">SRPBCC family protein</fullName>
    </submittedName>
</protein>
<sequence>MSTQSYRPSPLHPVELVDAGGQWSLVFTRDFPHPPEAVWSALTDPGELAEWAPYTADRSLAALGPVTLIMIDGETKLELPGEVSQVDRPRLLEYTWSGEILRWEITETAGGTTLRLTHHLSDRTQAAMMAAGWHLCLDVAALLLAGTPIGPIVGADAMNNGWSELNRAYSAELGVEPIEPPLSGDAGR</sequence>
<comment type="similarity">
    <text evidence="1">Belongs to the AHA1 family.</text>
</comment>
<gene>
    <name evidence="3" type="ORF">ACFYXQ_19035</name>
</gene>
<dbReference type="CDD" id="cd08899">
    <property type="entry name" value="SRPBCC_CalC_Aha1-like_6"/>
    <property type="match status" value="1"/>
</dbReference>
<organism evidence="3 4">
    <name type="scientific">Nocardia jiangxiensis</name>
    <dbReference type="NCBI Taxonomy" id="282685"/>
    <lineage>
        <taxon>Bacteria</taxon>
        <taxon>Bacillati</taxon>
        <taxon>Actinomycetota</taxon>
        <taxon>Actinomycetes</taxon>
        <taxon>Mycobacteriales</taxon>
        <taxon>Nocardiaceae</taxon>
        <taxon>Nocardia</taxon>
    </lineage>
</organism>
<reference evidence="3 4" key="1">
    <citation type="submission" date="2024-10" db="EMBL/GenBank/DDBJ databases">
        <title>The Natural Products Discovery Center: Release of the First 8490 Sequenced Strains for Exploring Actinobacteria Biosynthetic Diversity.</title>
        <authorList>
            <person name="Kalkreuter E."/>
            <person name="Kautsar S.A."/>
            <person name="Yang D."/>
            <person name="Bader C.D."/>
            <person name="Teijaro C.N."/>
            <person name="Fluegel L."/>
            <person name="Davis C.M."/>
            <person name="Simpson J.R."/>
            <person name="Lauterbach L."/>
            <person name="Steele A.D."/>
            <person name="Gui C."/>
            <person name="Meng S."/>
            <person name="Li G."/>
            <person name="Viehrig K."/>
            <person name="Ye F."/>
            <person name="Su P."/>
            <person name="Kiefer A.F."/>
            <person name="Nichols A."/>
            <person name="Cepeda A.J."/>
            <person name="Yan W."/>
            <person name="Fan B."/>
            <person name="Jiang Y."/>
            <person name="Adhikari A."/>
            <person name="Zheng C.-J."/>
            <person name="Schuster L."/>
            <person name="Cowan T.M."/>
            <person name="Smanski M.J."/>
            <person name="Chevrette M.G."/>
            <person name="De Carvalho L.P.S."/>
            <person name="Shen B."/>
        </authorList>
    </citation>
    <scope>NUCLEOTIDE SEQUENCE [LARGE SCALE GENOMIC DNA]</scope>
    <source>
        <strain evidence="3 4">NPDC002593</strain>
    </source>
</reference>
<evidence type="ECO:0000259" key="2">
    <source>
        <dbReference type="Pfam" id="PF08327"/>
    </source>
</evidence>
<dbReference type="Pfam" id="PF08327">
    <property type="entry name" value="AHSA1"/>
    <property type="match status" value="1"/>
</dbReference>
<dbReference type="InterPro" id="IPR013538">
    <property type="entry name" value="ASHA1/2-like_C"/>
</dbReference>
<proteinExistence type="inferred from homology"/>